<organism evidence="1 2">
    <name type="scientific">Nephila pilipes</name>
    <name type="common">Giant wood spider</name>
    <name type="synonym">Nephila maculata</name>
    <dbReference type="NCBI Taxonomy" id="299642"/>
    <lineage>
        <taxon>Eukaryota</taxon>
        <taxon>Metazoa</taxon>
        <taxon>Ecdysozoa</taxon>
        <taxon>Arthropoda</taxon>
        <taxon>Chelicerata</taxon>
        <taxon>Arachnida</taxon>
        <taxon>Araneae</taxon>
        <taxon>Araneomorphae</taxon>
        <taxon>Entelegynae</taxon>
        <taxon>Araneoidea</taxon>
        <taxon>Nephilidae</taxon>
        <taxon>Nephila</taxon>
    </lineage>
</organism>
<dbReference type="AlphaFoldDB" id="A0A8X6INW9"/>
<dbReference type="Proteomes" id="UP000887013">
    <property type="component" value="Unassembled WGS sequence"/>
</dbReference>
<gene>
    <name evidence="1" type="ORF">NPIL_571801</name>
</gene>
<reference evidence="1" key="1">
    <citation type="submission" date="2020-08" db="EMBL/GenBank/DDBJ databases">
        <title>Multicomponent nature underlies the extraordinary mechanical properties of spider dragline silk.</title>
        <authorList>
            <person name="Kono N."/>
            <person name="Nakamura H."/>
            <person name="Mori M."/>
            <person name="Yoshida Y."/>
            <person name="Ohtoshi R."/>
            <person name="Malay A.D."/>
            <person name="Moran D.A.P."/>
            <person name="Tomita M."/>
            <person name="Numata K."/>
            <person name="Arakawa K."/>
        </authorList>
    </citation>
    <scope>NUCLEOTIDE SEQUENCE</scope>
</reference>
<keyword evidence="2" id="KW-1185">Reference proteome</keyword>
<evidence type="ECO:0000313" key="2">
    <source>
        <dbReference type="Proteomes" id="UP000887013"/>
    </source>
</evidence>
<evidence type="ECO:0000313" key="1">
    <source>
        <dbReference type="EMBL" id="GFS52996.1"/>
    </source>
</evidence>
<accession>A0A8X6INW9</accession>
<protein>
    <submittedName>
        <fullName evidence="1">Uncharacterized protein</fullName>
    </submittedName>
</protein>
<proteinExistence type="predicted"/>
<name>A0A8X6INW9_NEPPI</name>
<feature type="non-terminal residue" evidence="1">
    <location>
        <position position="1"/>
    </location>
</feature>
<dbReference type="EMBL" id="BMAW01092074">
    <property type="protein sequence ID" value="GFS52996.1"/>
    <property type="molecule type" value="Genomic_DNA"/>
</dbReference>
<sequence>DWCISFEIKTTMLNMDNFQNSVLRCRRLDLIPYDPELDEKSRMVP</sequence>
<comment type="caution">
    <text evidence="1">The sequence shown here is derived from an EMBL/GenBank/DDBJ whole genome shotgun (WGS) entry which is preliminary data.</text>
</comment>